<reference evidence="13 14" key="1">
    <citation type="submission" date="2016-08" db="EMBL/GenBank/DDBJ databases">
        <title>Complete genome sequence of Bacillus muralis G25-68, a strain with toxicity to nematodes.</title>
        <authorList>
            <person name="Zheng Z."/>
        </authorList>
    </citation>
    <scope>NUCLEOTIDE SEQUENCE [LARGE SCALE GENOMIC DNA]</scope>
    <source>
        <strain evidence="13 14">G25-68</strain>
    </source>
</reference>
<keyword evidence="14" id="KW-1185">Reference proteome</keyword>
<sequence length="261" mass="29866">MYQSFYRILIELTNGRYSSGLLKRFSQSRWSKPLILQYVKTFNLNQQEFGEDIKAYSNLHELFTRKLKEEVRPITSLPCAVACPVDGVLEDAGEIRTDKKIVVKGKVYSMEEMLGDELALEKYLGGKYLVLYLSPSHYHRIHAPIKGSVIKRWTLGRKSYPVNKWGMKYGKEPLSKNYRTITELQNEEGSLAMVKVGAMYINSIVITDQSKELEQGQEFSYFSFGSTVVLLFEKNKFELEGNLSIPADVRVGETIGFMKAV</sequence>
<keyword evidence="7 12" id="KW-0865">Zymogen</keyword>
<protein>
    <recommendedName>
        <fullName evidence="12">Phosphatidylserine decarboxylase proenzyme</fullName>
        <ecNumber evidence="12">4.1.1.65</ecNumber>
    </recommendedName>
    <component>
        <recommendedName>
            <fullName evidence="12">Phosphatidylserine decarboxylase alpha chain</fullName>
        </recommendedName>
    </component>
    <component>
        <recommendedName>
            <fullName evidence="12">Phosphatidylserine decarboxylase beta chain</fullName>
        </recommendedName>
    </component>
</protein>
<dbReference type="InterPro" id="IPR033177">
    <property type="entry name" value="PSD-B"/>
</dbReference>
<name>A0A1B3XRK4_9BACI</name>
<dbReference type="GO" id="GO:0004609">
    <property type="term" value="F:phosphatidylserine decarboxylase activity"/>
    <property type="evidence" value="ECO:0007669"/>
    <property type="project" value="UniProtKB-UniRule"/>
</dbReference>
<keyword evidence="5 12" id="KW-0443">Lipid metabolism</keyword>
<dbReference type="EMBL" id="CP017080">
    <property type="protein sequence ID" value="AOH55792.1"/>
    <property type="molecule type" value="Genomic_DNA"/>
</dbReference>
<dbReference type="RefSeq" id="WP_064463512.1">
    <property type="nucleotide sequence ID" value="NZ_CP017080.1"/>
</dbReference>
<dbReference type="EC" id="4.1.1.65" evidence="12"/>
<dbReference type="PANTHER" id="PTHR10067:SF6">
    <property type="entry name" value="PHOSPHATIDYLSERINE DECARBOXYLASE PROENZYME, MITOCHONDRIAL"/>
    <property type="match status" value="1"/>
</dbReference>
<organism evidence="13 14">
    <name type="scientific">Peribacillus muralis</name>
    <dbReference type="NCBI Taxonomy" id="264697"/>
    <lineage>
        <taxon>Bacteria</taxon>
        <taxon>Bacillati</taxon>
        <taxon>Bacillota</taxon>
        <taxon>Bacilli</taxon>
        <taxon>Bacillales</taxon>
        <taxon>Bacillaceae</taxon>
        <taxon>Peribacillus</taxon>
    </lineage>
</organism>
<accession>A0A1B3XRK4</accession>
<comment type="subunit">
    <text evidence="12">Heterodimer of a large membrane-associated beta subunit and a small pyruvoyl-containing alpha subunit.</text>
</comment>
<feature type="active site" description="Charge relay system; for autoendoproteolytic cleavage activity" evidence="12">
    <location>
        <position position="226"/>
    </location>
</feature>
<evidence type="ECO:0000256" key="11">
    <source>
        <dbReference type="ARBA" id="ARBA00023317"/>
    </source>
</evidence>
<feature type="chain" id="PRO_5023371608" description="Phosphatidylserine decarboxylase alpha chain" evidence="12">
    <location>
        <begin position="226"/>
        <end position="261"/>
    </location>
</feature>
<comment type="similarity">
    <text evidence="12">Belongs to the phosphatidylserine decarboxylase family. PSD-B subfamily. Prokaryotic type I sub-subfamily.</text>
</comment>
<keyword evidence="2 12" id="KW-1003">Cell membrane</keyword>
<dbReference type="HAMAP" id="MF_00662">
    <property type="entry name" value="PS_decarb_PSD_B_type1"/>
    <property type="match status" value="1"/>
</dbReference>
<evidence type="ECO:0000256" key="2">
    <source>
        <dbReference type="ARBA" id="ARBA00022475"/>
    </source>
</evidence>
<evidence type="ECO:0000256" key="12">
    <source>
        <dbReference type="HAMAP-Rule" id="MF_00662"/>
    </source>
</evidence>
<keyword evidence="6 12" id="KW-0472">Membrane</keyword>
<feature type="active site" description="Charge relay system; for autoendoproteolytic cleavage activity" evidence="12">
    <location>
        <position position="142"/>
    </location>
</feature>
<feature type="chain" id="PRO_5023371607" description="Phosphatidylserine decarboxylase beta chain" evidence="12">
    <location>
        <begin position="1"/>
        <end position="225"/>
    </location>
</feature>
<evidence type="ECO:0000256" key="1">
    <source>
        <dbReference type="ARBA" id="ARBA00005189"/>
    </source>
</evidence>
<dbReference type="InterPro" id="IPR003817">
    <property type="entry name" value="PS_Dcarbxylase"/>
</dbReference>
<keyword evidence="3 12" id="KW-0444">Lipid biosynthesis</keyword>
<dbReference type="GO" id="GO:0005886">
    <property type="term" value="C:plasma membrane"/>
    <property type="evidence" value="ECO:0007669"/>
    <property type="project" value="UniProtKB-SubCell"/>
</dbReference>
<evidence type="ECO:0000256" key="8">
    <source>
        <dbReference type="ARBA" id="ARBA00023209"/>
    </source>
</evidence>
<dbReference type="PANTHER" id="PTHR10067">
    <property type="entry name" value="PHOSPHATIDYLSERINE DECARBOXYLASE"/>
    <property type="match status" value="1"/>
</dbReference>
<keyword evidence="11 12" id="KW-0670">Pyruvate</keyword>
<dbReference type="InterPro" id="IPR033178">
    <property type="entry name" value="PSD_type1_pro"/>
</dbReference>
<comment type="cofactor">
    <cofactor evidence="12">
        <name>pyruvate</name>
        <dbReference type="ChEBI" id="CHEBI:15361"/>
    </cofactor>
    <text evidence="12">Binds 1 pyruvoyl group covalently per subunit.</text>
</comment>
<comment type="pathway">
    <text evidence="1">Lipid metabolism.</text>
</comment>
<dbReference type="GO" id="GO:0006646">
    <property type="term" value="P:phosphatidylethanolamine biosynthetic process"/>
    <property type="evidence" value="ECO:0007669"/>
    <property type="project" value="UniProtKB-UniRule"/>
</dbReference>
<dbReference type="STRING" id="264697.ABE28_015630"/>
<evidence type="ECO:0000256" key="5">
    <source>
        <dbReference type="ARBA" id="ARBA00023098"/>
    </source>
</evidence>
<dbReference type="KEGG" id="bmur:ABE28_015630"/>
<evidence type="ECO:0000256" key="4">
    <source>
        <dbReference type="ARBA" id="ARBA00022793"/>
    </source>
</evidence>
<comment type="subcellular location">
    <subcellularLocation>
        <location evidence="12">Cell membrane</location>
        <topology evidence="12">Peripheral membrane protein</topology>
    </subcellularLocation>
</comment>
<dbReference type="AlphaFoldDB" id="A0A1B3XRK4"/>
<dbReference type="UniPathway" id="UPA00558">
    <property type="reaction ID" value="UER00616"/>
</dbReference>
<feature type="active site" description="Charge relay system; for autoendoproteolytic cleavage activity" evidence="12">
    <location>
        <position position="86"/>
    </location>
</feature>
<evidence type="ECO:0000256" key="6">
    <source>
        <dbReference type="ARBA" id="ARBA00023136"/>
    </source>
</evidence>
<dbReference type="Proteomes" id="UP000077926">
    <property type="component" value="Chromosome"/>
</dbReference>
<keyword evidence="9 12" id="KW-0456">Lyase</keyword>
<evidence type="ECO:0000256" key="7">
    <source>
        <dbReference type="ARBA" id="ARBA00023145"/>
    </source>
</evidence>
<comment type="pathway">
    <text evidence="12">Phospholipid metabolism; phosphatidylethanolamine biosynthesis; phosphatidylethanolamine from CDP-diacylglycerol: step 2/2.</text>
</comment>
<evidence type="ECO:0000313" key="13">
    <source>
        <dbReference type="EMBL" id="AOH55792.1"/>
    </source>
</evidence>
<feature type="site" description="Cleavage (non-hydrolytic); by autocatalysis" evidence="12">
    <location>
        <begin position="225"/>
        <end position="226"/>
    </location>
</feature>
<keyword evidence="4 12" id="KW-0210">Decarboxylase</keyword>
<dbReference type="OrthoDB" id="9802030at2"/>
<dbReference type="Pfam" id="PF02666">
    <property type="entry name" value="PS_Dcarbxylase"/>
    <property type="match status" value="1"/>
</dbReference>
<feature type="modified residue" description="Pyruvic acid (Ser); by autocatalysis" evidence="12">
    <location>
        <position position="226"/>
    </location>
</feature>
<dbReference type="NCBIfam" id="NF002853">
    <property type="entry name" value="PRK03140.1"/>
    <property type="match status" value="1"/>
</dbReference>
<feature type="active site" description="Schiff-base intermediate with substrate; via pyruvic acid; for decarboxylase activity" evidence="12">
    <location>
        <position position="226"/>
    </location>
</feature>
<comment type="function">
    <text evidence="12">Catalyzes the formation of phosphatidylethanolamine (PtdEtn) from phosphatidylserine (PtdSer).</text>
</comment>
<gene>
    <name evidence="12" type="primary">psd</name>
    <name evidence="13" type="ORF">ABE28_015630</name>
</gene>
<keyword evidence="8 12" id="KW-0594">Phospholipid biosynthesis</keyword>
<dbReference type="NCBIfam" id="TIGR00163">
    <property type="entry name" value="PS_decarb"/>
    <property type="match status" value="1"/>
</dbReference>
<evidence type="ECO:0000256" key="9">
    <source>
        <dbReference type="ARBA" id="ARBA00023239"/>
    </source>
</evidence>
<evidence type="ECO:0000256" key="3">
    <source>
        <dbReference type="ARBA" id="ARBA00022516"/>
    </source>
</evidence>
<comment type="PTM">
    <text evidence="12">Is synthesized initially as an inactive proenzyme. Formation of the active enzyme involves a self-maturation process in which the active site pyruvoyl group is generated from an internal serine residue via an autocatalytic post-translational modification. Two non-identical subunits are generated from the proenzyme in this reaction, and the pyruvate is formed at the N-terminus of the alpha chain, which is derived from the carboxyl end of the proenzyme. The autoendoproteolytic cleavage occurs by a canonical serine protease mechanism, in which the side chain hydroxyl group of the serine supplies its oxygen atom to form the C-terminus of the beta chain, while the remainder of the serine residue undergoes an oxidative deamination to produce ammonia and the pyruvoyl prosthetic group on the alpha chain. During this reaction, the Ser that is part of the protease active site of the proenzyme becomes the pyruvoyl prosthetic group, which constitutes an essential element of the active site of the mature decarboxylase.</text>
</comment>
<proteinExistence type="inferred from homology"/>
<comment type="catalytic activity">
    <reaction evidence="12">
        <text>a 1,2-diacyl-sn-glycero-3-phospho-L-serine + H(+) = a 1,2-diacyl-sn-glycero-3-phosphoethanolamine + CO2</text>
        <dbReference type="Rhea" id="RHEA:20828"/>
        <dbReference type="ChEBI" id="CHEBI:15378"/>
        <dbReference type="ChEBI" id="CHEBI:16526"/>
        <dbReference type="ChEBI" id="CHEBI:57262"/>
        <dbReference type="ChEBI" id="CHEBI:64612"/>
        <dbReference type="EC" id="4.1.1.65"/>
    </reaction>
</comment>
<evidence type="ECO:0000256" key="10">
    <source>
        <dbReference type="ARBA" id="ARBA00023264"/>
    </source>
</evidence>
<keyword evidence="10 12" id="KW-1208">Phospholipid metabolism</keyword>
<evidence type="ECO:0000313" key="14">
    <source>
        <dbReference type="Proteomes" id="UP000077926"/>
    </source>
</evidence>